<dbReference type="AlphaFoldDB" id="A0A024TUA9"/>
<sequence length="404" mass="46243">MTTPVHLLPRGTSWGEDLQIYKASKAILPWRPDQQHPVRHITRYEKSREEREYDLIQAQYRDVQREAATKDREIKARMQALADAKAKQSRYVQKFNLINHHTAEVEPVESALRPPNTRAPYNIVNHQDLDVPPVQIAPSDGLGKKMVDSQHLGRPFNVISNKYHTNHDARSQADAARLHEHAIAKFNKTHDFNPLLVRYYDSTKEMAFVEARAAKERVHGIDRDDKLPHGEQFSAGKLYNILNHEILRPEKYEAVTNVGNRRLHCMKSTQMNKAIRARAEALEDAMHERALNRIAHERNAQAYVHGFDPVTNQPFEGRLRKPKVPLRTHVKPTAWGRVDHPSRPTMSNQTLDRVLPALASPSHAAPPHGGMLSPIQPEILFISHDERVDPERAKVFASPMTKSR</sequence>
<accession>A0A024TUA9</accession>
<protein>
    <submittedName>
        <fullName evidence="1">Uncharacterized protein</fullName>
    </submittedName>
</protein>
<dbReference type="GeneID" id="20086529"/>
<dbReference type="VEuPathDB" id="FungiDB:H310_09479"/>
<dbReference type="eggNOG" id="ENOG502S023">
    <property type="taxonomic scope" value="Eukaryota"/>
</dbReference>
<name>A0A024TUA9_9STRA</name>
<dbReference type="RefSeq" id="XP_008873788.1">
    <property type="nucleotide sequence ID" value="XM_008875566.1"/>
</dbReference>
<dbReference type="OrthoDB" id="60284at2759"/>
<organism evidence="1">
    <name type="scientific">Aphanomyces invadans</name>
    <dbReference type="NCBI Taxonomy" id="157072"/>
    <lineage>
        <taxon>Eukaryota</taxon>
        <taxon>Sar</taxon>
        <taxon>Stramenopiles</taxon>
        <taxon>Oomycota</taxon>
        <taxon>Saprolegniomycetes</taxon>
        <taxon>Saprolegniales</taxon>
        <taxon>Verrucalvaceae</taxon>
        <taxon>Aphanomyces</taxon>
    </lineage>
</organism>
<reference evidence="1" key="1">
    <citation type="submission" date="2013-12" db="EMBL/GenBank/DDBJ databases">
        <title>The Genome Sequence of Aphanomyces invadans NJM9701.</title>
        <authorList>
            <consortium name="The Broad Institute Genomics Platform"/>
            <person name="Russ C."/>
            <person name="Tyler B."/>
            <person name="van West P."/>
            <person name="Dieguez-Uribeondo J."/>
            <person name="Young S.K."/>
            <person name="Zeng Q."/>
            <person name="Gargeya S."/>
            <person name="Fitzgerald M."/>
            <person name="Abouelleil A."/>
            <person name="Alvarado L."/>
            <person name="Chapman S.B."/>
            <person name="Gainer-Dewar J."/>
            <person name="Goldberg J."/>
            <person name="Griggs A."/>
            <person name="Gujja S."/>
            <person name="Hansen M."/>
            <person name="Howarth C."/>
            <person name="Imamovic A."/>
            <person name="Ireland A."/>
            <person name="Larimer J."/>
            <person name="McCowan C."/>
            <person name="Murphy C."/>
            <person name="Pearson M."/>
            <person name="Poon T.W."/>
            <person name="Priest M."/>
            <person name="Roberts A."/>
            <person name="Saif S."/>
            <person name="Shea T."/>
            <person name="Sykes S."/>
            <person name="Wortman J."/>
            <person name="Nusbaum C."/>
            <person name="Birren B."/>
        </authorList>
    </citation>
    <scope>NUCLEOTIDE SEQUENCE [LARGE SCALE GENOMIC DNA]</scope>
    <source>
        <strain evidence="1">NJM9701</strain>
    </source>
</reference>
<proteinExistence type="predicted"/>
<evidence type="ECO:0000313" key="1">
    <source>
        <dbReference type="EMBL" id="ETV97579.1"/>
    </source>
</evidence>
<gene>
    <name evidence="1" type="ORF">H310_09479</name>
</gene>
<dbReference type="EMBL" id="KI913972">
    <property type="protein sequence ID" value="ETV97579.1"/>
    <property type="molecule type" value="Genomic_DNA"/>
</dbReference>